<feature type="coiled-coil region" evidence="4">
    <location>
        <begin position="290"/>
        <end position="322"/>
    </location>
</feature>
<dbReference type="GO" id="GO:0005634">
    <property type="term" value="C:nucleus"/>
    <property type="evidence" value="ECO:0007669"/>
    <property type="project" value="TreeGrafter"/>
</dbReference>
<reference evidence="7 8" key="1">
    <citation type="submission" date="2017-05" db="EMBL/GenBank/DDBJ databases">
        <title>Draft genome sequence of Elsinoe australis.</title>
        <authorList>
            <person name="Cheng Q."/>
        </authorList>
    </citation>
    <scope>NUCLEOTIDE SEQUENCE [LARGE SCALE GENOMIC DNA]</scope>
    <source>
        <strain evidence="7 8">NL1</strain>
    </source>
</reference>
<evidence type="ECO:0000313" key="8">
    <source>
        <dbReference type="Proteomes" id="UP000243723"/>
    </source>
</evidence>
<gene>
    <name evidence="7" type="ORF">B9Z65_6353</name>
</gene>
<feature type="region of interest" description="Disordered" evidence="5">
    <location>
        <begin position="157"/>
        <end position="181"/>
    </location>
</feature>
<dbReference type="InterPro" id="IPR044059">
    <property type="entry name" value="Csn1/TTC4_wheel"/>
</dbReference>
<evidence type="ECO:0000313" key="7">
    <source>
        <dbReference type="EMBL" id="PSK56729.1"/>
    </source>
</evidence>
<name>A0A2P8A8D8_9PEZI</name>
<accession>A0A2P8A8D8</accession>
<feature type="domain" description="Cns1/TTC4 wheel" evidence="6">
    <location>
        <begin position="344"/>
        <end position="454"/>
    </location>
</feature>
<keyword evidence="2" id="KW-0802">TPR repeat</keyword>
<keyword evidence="4" id="KW-0175">Coiled coil</keyword>
<keyword evidence="1" id="KW-0677">Repeat</keyword>
<dbReference type="PANTHER" id="PTHR46035:SF1">
    <property type="entry name" value="TETRATRICOPEPTIDE REPEAT PROTEIN 4"/>
    <property type="match status" value="1"/>
</dbReference>
<evidence type="ECO:0000256" key="4">
    <source>
        <dbReference type="SAM" id="Coils"/>
    </source>
</evidence>
<dbReference type="Gene3D" id="1.25.40.10">
    <property type="entry name" value="Tetratricopeptide repeat domain"/>
    <property type="match status" value="1"/>
</dbReference>
<dbReference type="SMART" id="SM00028">
    <property type="entry name" value="TPR"/>
    <property type="match status" value="2"/>
</dbReference>
<dbReference type="AlphaFoldDB" id="A0A2P8A8D8"/>
<organism evidence="7 8">
    <name type="scientific">Elsinoe australis</name>
    <dbReference type="NCBI Taxonomy" id="40998"/>
    <lineage>
        <taxon>Eukaryota</taxon>
        <taxon>Fungi</taxon>
        <taxon>Dikarya</taxon>
        <taxon>Ascomycota</taxon>
        <taxon>Pezizomycotina</taxon>
        <taxon>Dothideomycetes</taxon>
        <taxon>Dothideomycetidae</taxon>
        <taxon>Myriangiales</taxon>
        <taxon>Elsinoaceae</taxon>
        <taxon>Elsinoe</taxon>
    </lineage>
</organism>
<dbReference type="GO" id="GO:0030544">
    <property type="term" value="F:Hsp70 protein binding"/>
    <property type="evidence" value="ECO:0007669"/>
    <property type="project" value="TreeGrafter"/>
</dbReference>
<dbReference type="SUPFAM" id="SSF48452">
    <property type="entry name" value="TPR-like"/>
    <property type="match status" value="1"/>
</dbReference>
<evidence type="ECO:0000259" key="6">
    <source>
        <dbReference type="Pfam" id="PF18972"/>
    </source>
</evidence>
<dbReference type="EMBL" id="NHZQ01000060">
    <property type="protein sequence ID" value="PSK56729.1"/>
    <property type="molecule type" value="Genomic_DNA"/>
</dbReference>
<dbReference type="InterPro" id="IPR019734">
    <property type="entry name" value="TPR_rpt"/>
</dbReference>
<comment type="similarity">
    <text evidence="3">Belongs to the TTC4 family.</text>
</comment>
<dbReference type="OrthoDB" id="420195at2759"/>
<dbReference type="InterPro" id="IPR011990">
    <property type="entry name" value="TPR-like_helical_dom_sf"/>
</dbReference>
<evidence type="ECO:0000256" key="3">
    <source>
        <dbReference type="ARBA" id="ARBA00023602"/>
    </source>
</evidence>
<dbReference type="Proteomes" id="UP000243723">
    <property type="component" value="Unassembled WGS sequence"/>
</dbReference>
<sequence length="460" mass="51367">MASSRIEELPDDFEEKATLSDMPPKPSKSSQDAAVPSLESMLSQPEAFANRGHSNSGEAGAAMPPAMKEMKQQTVDEVLDEMNRIPLFMTNLDNVDGPEGGNIQLEALRAMAYEGTRAEIAGNFREQGNEAAKQKLWKDAREFYDRALHSLRMSDDELQKAKGGEGPSEFEVLDVDEEEDKKKERQIQEASLVNRALCNLEMSTAALTNELMLHALLLLILSAENYGACNRDCAVVLKLNSKNVKAWYRSATACLALDKVTEAEDACSRGLEVDPSNAALKTLSTKISTRKKYLDDLRDARRKREERERKEQEALKVALKARNITTRTTTKAPDIEDATISLTDPLDPASILRIPTVLLYPLHAQSDFIKQFADTENLAMHLEYILPLPWDEKREYTLDSVECYVETVSGGLVKTGKNMELHRILGSGKVEVVDGLLKINVVPKAKAKLWIEKFKEQKGR</sequence>
<evidence type="ECO:0000256" key="2">
    <source>
        <dbReference type="ARBA" id="ARBA00022803"/>
    </source>
</evidence>
<dbReference type="GO" id="GO:0005829">
    <property type="term" value="C:cytosol"/>
    <property type="evidence" value="ECO:0007669"/>
    <property type="project" value="TreeGrafter"/>
</dbReference>
<dbReference type="STRING" id="40998.A0A2P8A8D8"/>
<feature type="region of interest" description="Disordered" evidence="5">
    <location>
        <begin position="1"/>
        <end position="63"/>
    </location>
</feature>
<proteinExistence type="inferred from homology"/>
<dbReference type="GO" id="GO:0051879">
    <property type="term" value="F:Hsp90 protein binding"/>
    <property type="evidence" value="ECO:0007669"/>
    <property type="project" value="InterPro"/>
</dbReference>
<keyword evidence="8" id="KW-1185">Reference proteome</keyword>
<evidence type="ECO:0000256" key="5">
    <source>
        <dbReference type="SAM" id="MobiDB-lite"/>
    </source>
</evidence>
<dbReference type="Pfam" id="PF18972">
    <property type="entry name" value="Wheel"/>
    <property type="match status" value="1"/>
</dbReference>
<dbReference type="GO" id="GO:0006457">
    <property type="term" value="P:protein folding"/>
    <property type="evidence" value="ECO:0007669"/>
    <property type="project" value="TreeGrafter"/>
</dbReference>
<evidence type="ECO:0000256" key="1">
    <source>
        <dbReference type="ARBA" id="ARBA00022737"/>
    </source>
</evidence>
<dbReference type="CDD" id="cd21381">
    <property type="entry name" value="CTWD_TTC4"/>
    <property type="match status" value="1"/>
</dbReference>
<protein>
    <submittedName>
        <fullName evidence="7">Hsp70/Hsp90 co-chaperone cns1</fullName>
    </submittedName>
</protein>
<dbReference type="PANTHER" id="PTHR46035">
    <property type="entry name" value="TETRATRICOPEPTIDE REPEAT PROTEIN 4"/>
    <property type="match status" value="1"/>
</dbReference>
<comment type="caution">
    <text evidence="7">The sequence shown here is derived from an EMBL/GenBank/DDBJ whole genome shotgun (WGS) entry which is preliminary data.</text>
</comment>